<organism evidence="1 2">
    <name type="scientific">Pseudomonas phage phiPsa347</name>
    <dbReference type="NCBI Taxonomy" id="1460364"/>
    <lineage>
        <taxon>Viruses</taxon>
        <taxon>Duplodnaviria</taxon>
        <taxon>Heunggongvirae</taxon>
        <taxon>Uroviricota</taxon>
        <taxon>Caudoviricetes</taxon>
        <taxon>Vandenendeviridae</taxon>
        <taxon>Gorskivirinae</taxon>
        <taxon>Otagovirus</taxon>
        <taxon>Otagovirus psa347</taxon>
    </lineage>
</organism>
<sequence length="128" mass="13920">MNMTPAEFDLYVAKKLASKAKNAKDRGIEFKLTFQSMKNLMKAKRCYYTGIVMTTPEGVQPDQTGNKASDRTIDRIDGTKGYVPGNVVACCNAANNIKSQLEGAGLAGLKAGRAIFDKSIKRIQGVKK</sequence>
<dbReference type="Proteomes" id="UP000516214">
    <property type="component" value="Segment"/>
</dbReference>
<name>A0A7G9V2E7_9CAUD</name>
<protein>
    <submittedName>
        <fullName evidence="1">Uncharacterized protein</fullName>
    </submittedName>
</protein>
<evidence type="ECO:0000313" key="1">
    <source>
        <dbReference type="EMBL" id="QNO00453.1"/>
    </source>
</evidence>
<proteinExistence type="predicted"/>
<keyword evidence="2" id="KW-1185">Reference proteome</keyword>
<evidence type="ECO:0000313" key="2">
    <source>
        <dbReference type="Proteomes" id="UP000516214"/>
    </source>
</evidence>
<accession>A0A7G9V2E7</accession>
<gene>
    <name evidence="1" type="ORF">phiPsa347_149</name>
</gene>
<dbReference type="EMBL" id="MT670420">
    <property type="protein sequence ID" value="QNO00453.1"/>
    <property type="molecule type" value="Genomic_DNA"/>
</dbReference>
<reference evidence="1 2" key="1">
    <citation type="submission" date="2020-06" db="EMBL/GenBank/DDBJ databases">
        <title>Characterization of Pseudomonas phiPsa374-like phages.</title>
        <authorList>
            <person name="Warring S."/>
            <person name="Malone L.M."/>
            <person name="Easingwood R.A."/>
            <person name="Rigano L."/>
            <person name="Frampton R.A."/>
            <person name="Lopez Acedo E."/>
            <person name="Templeton M.D."/>
            <person name="Kleffmann T."/>
            <person name="Bostina M."/>
            <person name="Fineran P.C."/>
        </authorList>
    </citation>
    <scope>NUCLEOTIDE SEQUENCE [LARGE SCALE GENOMIC DNA]</scope>
</reference>
<dbReference type="Gene3D" id="3.30.40.220">
    <property type="match status" value="1"/>
</dbReference>